<evidence type="ECO:0000313" key="7">
    <source>
        <dbReference type="EMBL" id="QHT58793.1"/>
    </source>
</evidence>
<dbReference type="AlphaFoldDB" id="A0A6C0FTW1"/>
<dbReference type="InterPro" id="IPR036291">
    <property type="entry name" value="NAD(P)-bd_dom_sf"/>
</dbReference>
<dbReference type="RefSeq" id="WP_162354863.1">
    <property type="nucleotide sequence ID" value="NZ_CP048209.1"/>
</dbReference>
<evidence type="ECO:0000256" key="4">
    <source>
        <dbReference type="RuleBase" id="RU003719"/>
    </source>
</evidence>
<keyword evidence="8" id="KW-1185">Reference proteome</keyword>
<dbReference type="Proteomes" id="UP000476064">
    <property type="component" value="Chromosome"/>
</dbReference>
<evidence type="ECO:0000256" key="3">
    <source>
        <dbReference type="ARBA" id="ARBA00023027"/>
    </source>
</evidence>
<dbReference type="InterPro" id="IPR006139">
    <property type="entry name" value="D-isomer_2_OHA_DH_cat_dom"/>
</dbReference>
<dbReference type="SUPFAM" id="SSF51735">
    <property type="entry name" value="NAD(P)-binding Rossmann-fold domains"/>
    <property type="match status" value="1"/>
</dbReference>
<dbReference type="FunFam" id="3.40.50.720:FF:000363">
    <property type="entry name" value="D-isomer specific 2-hydroxyacid dehydrogenase"/>
    <property type="match status" value="1"/>
</dbReference>
<dbReference type="Pfam" id="PF00389">
    <property type="entry name" value="2-Hacid_dh"/>
    <property type="match status" value="1"/>
</dbReference>
<proteinExistence type="inferred from homology"/>
<dbReference type="GO" id="GO:0051287">
    <property type="term" value="F:NAD binding"/>
    <property type="evidence" value="ECO:0007669"/>
    <property type="project" value="InterPro"/>
</dbReference>
<dbReference type="SUPFAM" id="SSF52283">
    <property type="entry name" value="Formate/glycerate dehydrogenase catalytic domain-like"/>
    <property type="match status" value="1"/>
</dbReference>
<feature type="domain" description="D-isomer specific 2-hydroxyacid dehydrogenase catalytic" evidence="5">
    <location>
        <begin position="27"/>
        <end position="313"/>
    </location>
</feature>
<reference evidence="7 8" key="1">
    <citation type="submission" date="2020-01" db="EMBL/GenBank/DDBJ databases">
        <title>Paenibacillus sp. nov., isolated from tomato rhizosphere.</title>
        <authorList>
            <person name="Weon H.-Y."/>
            <person name="Lee S.A."/>
        </authorList>
    </citation>
    <scope>NUCLEOTIDE SEQUENCE [LARGE SCALE GENOMIC DNA]</scope>
    <source>
        <strain evidence="7 8">12200R-189</strain>
    </source>
</reference>
<dbReference type="PANTHER" id="PTHR43333">
    <property type="entry name" value="2-HACID_DH_C DOMAIN-CONTAINING PROTEIN"/>
    <property type="match status" value="1"/>
</dbReference>
<accession>A0A6C0FTW1</accession>
<dbReference type="PANTHER" id="PTHR43333:SF1">
    <property type="entry name" value="D-ISOMER SPECIFIC 2-HYDROXYACID DEHYDROGENASE NAD-BINDING DOMAIN-CONTAINING PROTEIN"/>
    <property type="match status" value="1"/>
</dbReference>
<evidence type="ECO:0000256" key="2">
    <source>
        <dbReference type="ARBA" id="ARBA00023002"/>
    </source>
</evidence>
<evidence type="ECO:0000256" key="1">
    <source>
        <dbReference type="ARBA" id="ARBA00005854"/>
    </source>
</evidence>
<keyword evidence="2 4" id="KW-0560">Oxidoreductase</keyword>
<sequence>MRVMLCLDVFTAQQQETIRQAAPEGVSVVFGRASELEDRLFREAEVIFGWHAKVLEAAKAEDGKLRWVQSMSSGIDNLPLDALESHGILLTDASGVHARSVSETAVAMMLGLSRGIAAAVNNQRTGLWESPKTLAEMNGGTVAIVGAGEIGREVARLSRAFDMRVVAVRRSGGGMPEADVVYDTSRLDDALREADYVVNILPLTNETRHLFHAERFAAMKRSAYFINVGRGATVRTEDLVEALKRGVIAGAGLDVFEQEPLPADHPLWALPNVILTPHNSGGLTVRNTERLVNLFASNLRIYYSGAAGELRNLVDYRKSY</sequence>
<comment type="similarity">
    <text evidence="1 4">Belongs to the D-isomer specific 2-hydroxyacid dehydrogenase family.</text>
</comment>
<dbReference type="GO" id="GO:0016616">
    <property type="term" value="F:oxidoreductase activity, acting on the CH-OH group of donors, NAD or NADP as acceptor"/>
    <property type="evidence" value="ECO:0007669"/>
    <property type="project" value="InterPro"/>
</dbReference>
<name>A0A6C0FTW1_9BACL</name>
<keyword evidence="3" id="KW-0520">NAD</keyword>
<gene>
    <name evidence="7" type="ORF">GXP70_01560</name>
</gene>
<dbReference type="Gene3D" id="3.40.50.720">
    <property type="entry name" value="NAD(P)-binding Rossmann-like Domain"/>
    <property type="match status" value="2"/>
</dbReference>
<protein>
    <submittedName>
        <fullName evidence="7">D-2-hydroxyacid dehydrogenase</fullName>
    </submittedName>
</protein>
<dbReference type="CDD" id="cd05300">
    <property type="entry name" value="2-Hacid_dh_1"/>
    <property type="match status" value="1"/>
</dbReference>
<dbReference type="KEGG" id="plyc:GXP70_01560"/>
<dbReference type="EMBL" id="CP048209">
    <property type="protein sequence ID" value="QHT58793.1"/>
    <property type="molecule type" value="Genomic_DNA"/>
</dbReference>
<evidence type="ECO:0000259" key="5">
    <source>
        <dbReference type="Pfam" id="PF00389"/>
    </source>
</evidence>
<feature type="domain" description="D-isomer specific 2-hydroxyacid dehydrogenase NAD-binding" evidence="6">
    <location>
        <begin position="106"/>
        <end position="279"/>
    </location>
</feature>
<dbReference type="Pfam" id="PF02826">
    <property type="entry name" value="2-Hacid_dh_C"/>
    <property type="match status" value="1"/>
</dbReference>
<organism evidence="7 8">
    <name type="scientific">Paenibacillus lycopersici</name>
    <dbReference type="NCBI Taxonomy" id="2704462"/>
    <lineage>
        <taxon>Bacteria</taxon>
        <taxon>Bacillati</taxon>
        <taxon>Bacillota</taxon>
        <taxon>Bacilli</taxon>
        <taxon>Bacillales</taxon>
        <taxon>Paenibacillaceae</taxon>
        <taxon>Paenibacillus</taxon>
    </lineage>
</organism>
<evidence type="ECO:0000259" key="6">
    <source>
        <dbReference type="Pfam" id="PF02826"/>
    </source>
</evidence>
<dbReference type="InterPro" id="IPR006140">
    <property type="entry name" value="D-isomer_DH_NAD-bd"/>
</dbReference>
<evidence type="ECO:0000313" key="8">
    <source>
        <dbReference type="Proteomes" id="UP000476064"/>
    </source>
</evidence>